<dbReference type="GO" id="GO:0005024">
    <property type="term" value="F:transforming growth factor beta receptor activity"/>
    <property type="evidence" value="ECO:0007669"/>
    <property type="project" value="TreeGrafter"/>
</dbReference>
<evidence type="ECO:0000313" key="18">
    <source>
        <dbReference type="Proteomes" id="UP000472271"/>
    </source>
</evidence>
<protein>
    <recommendedName>
        <fullName evidence="3">receptor protein serine/threonine kinase</fullName>
        <ecNumber evidence="3">2.7.11.30</ecNumber>
    </recommendedName>
</protein>
<evidence type="ECO:0000259" key="16">
    <source>
        <dbReference type="PROSITE" id="PS50011"/>
    </source>
</evidence>
<evidence type="ECO:0000256" key="6">
    <source>
        <dbReference type="ARBA" id="ARBA00022692"/>
    </source>
</evidence>
<accession>A0A672YP04</accession>
<evidence type="ECO:0000256" key="5">
    <source>
        <dbReference type="ARBA" id="ARBA00022679"/>
    </source>
</evidence>
<evidence type="ECO:0000313" key="17">
    <source>
        <dbReference type="Ensembl" id="ENSSORP00005006341.1"/>
    </source>
</evidence>
<keyword evidence="4" id="KW-0723">Serine/threonine-protein kinase</keyword>
<comment type="subcellular location">
    <subcellularLocation>
        <location evidence="1">Membrane</location>
        <topology evidence="1">Single-pass type I membrane protein</topology>
    </subcellularLocation>
</comment>
<reference evidence="17" key="3">
    <citation type="submission" date="2025-09" db="UniProtKB">
        <authorList>
            <consortium name="Ensembl"/>
        </authorList>
    </citation>
    <scope>IDENTIFICATION</scope>
</reference>
<dbReference type="InterPro" id="IPR011009">
    <property type="entry name" value="Kinase-like_dom_sf"/>
</dbReference>
<keyword evidence="11" id="KW-1133">Transmembrane helix</keyword>
<dbReference type="PANTHER" id="PTHR23255:SF49">
    <property type="entry name" value="ANTI-MUELLERIAN HORMONE TYPE-2 RECEPTOR"/>
    <property type="match status" value="1"/>
</dbReference>
<evidence type="ECO:0000256" key="11">
    <source>
        <dbReference type="ARBA" id="ARBA00022989"/>
    </source>
</evidence>
<dbReference type="GO" id="GO:0005524">
    <property type="term" value="F:ATP binding"/>
    <property type="evidence" value="ECO:0007669"/>
    <property type="project" value="UniProtKB-UniRule"/>
</dbReference>
<keyword evidence="18" id="KW-1185">Reference proteome</keyword>
<feature type="signal peptide" evidence="15">
    <location>
        <begin position="1"/>
        <end position="19"/>
    </location>
</feature>
<keyword evidence="5" id="KW-0808">Transferase</keyword>
<keyword evidence="13" id="KW-0675">Receptor</keyword>
<feature type="domain" description="Protein kinase" evidence="16">
    <location>
        <begin position="183"/>
        <end position="486"/>
    </location>
</feature>
<dbReference type="Ensembl" id="ENSSORT00005006596.1">
    <property type="protein sequence ID" value="ENSSORP00005006341.1"/>
    <property type="gene ID" value="ENSSORG00005003468.1"/>
</dbReference>
<feature type="chain" id="PRO_5025684762" description="receptor protein serine/threonine kinase" evidence="15">
    <location>
        <begin position="20"/>
        <end position="488"/>
    </location>
</feature>
<feature type="binding site" evidence="14">
    <location>
        <position position="210"/>
    </location>
    <ligand>
        <name>ATP</name>
        <dbReference type="ChEBI" id="CHEBI:30616"/>
    </ligand>
</feature>
<evidence type="ECO:0000256" key="9">
    <source>
        <dbReference type="ARBA" id="ARBA00022777"/>
    </source>
</evidence>
<evidence type="ECO:0000256" key="2">
    <source>
        <dbReference type="ARBA" id="ARBA00009605"/>
    </source>
</evidence>
<reference evidence="17" key="2">
    <citation type="submission" date="2025-08" db="UniProtKB">
        <authorList>
            <consortium name="Ensembl"/>
        </authorList>
    </citation>
    <scope>IDENTIFICATION</scope>
</reference>
<dbReference type="AlphaFoldDB" id="A0A672YP04"/>
<evidence type="ECO:0000256" key="14">
    <source>
        <dbReference type="PROSITE-ProRule" id="PRU10141"/>
    </source>
</evidence>
<reference evidence="17" key="1">
    <citation type="submission" date="2019-06" db="EMBL/GenBank/DDBJ databases">
        <authorList>
            <consortium name="Wellcome Sanger Institute Data Sharing"/>
        </authorList>
    </citation>
    <scope>NUCLEOTIDE SEQUENCE [LARGE SCALE GENOMIC DNA]</scope>
</reference>
<evidence type="ECO:0000256" key="12">
    <source>
        <dbReference type="ARBA" id="ARBA00023136"/>
    </source>
</evidence>
<evidence type="ECO:0000256" key="15">
    <source>
        <dbReference type="SAM" id="SignalP"/>
    </source>
</evidence>
<dbReference type="Pfam" id="PF07714">
    <property type="entry name" value="PK_Tyr_Ser-Thr"/>
    <property type="match status" value="1"/>
</dbReference>
<dbReference type="Gene3D" id="3.30.200.20">
    <property type="entry name" value="Phosphorylase Kinase, domain 1"/>
    <property type="match status" value="1"/>
</dbReference>
<gene>
    <name evidence="17" type="primary">amhr2</name>
</gene>
<dbReference type="InterPro" id="IPR000333">
    <property type="entry name" value="TGFB_receptor"/>
</dbReference>
<proteinExistence type="inferred from homology"/>
<dbReference type="GO" id="GO:0043235">
    <property type="term" value="C:receptor complex"/>
    <property type="evidence" value="ECO:0007669"/>
    <property type="project" value="TreeGrafter"/>
</dbReference>
<evidence type="ECO:0000256" key="4">
    <source>
        <dbReference type="ARBA" id="ARBA00022527"/>
    </source>
</evidence>
<keyword evidence="10 14" id="KW-0067">ATP-binding</keyword>
<evidence type="ECO:0000256" key="1">
    <source>
        <dbReference type="ARBA" id="ARBA00004479"/>
    </source>
</evidence>
<name>A0A672YP04_9TELE</name>
<dbReference type="SUPFAM" id="SSF56112">
    <property type="entry name" value="Protein kinase-like (PK-like)"/>
    <property type="match status" value="1"/>
</dbReference>
<keyword evidence="6" id="KW-0812">Transmembrane</keyword>
<evidence type="ECO:0000256" key="13">
    <source>
        <dbReference type="ARBA" id="ARBA00023170"/>
    </source>
</evidence>
<evidence type="ECO:0000256" key="3">
    <source>
        <dbReference type="ARBA" id="ARBA00012401"/>
    </source>
</evidence>
<dbReference type="PANTHER" id="PTHR23255">
    <property type="entry name" value="TRANSFORMING GROWTH FACTOR-BETA RECEPTOR TYPE I AND II"/>
    <property type="match status" value="1"/>
</dbReference>
<dbReference type="PROSITE" id="PS00107">
    <property type="entry name" value="PROTEIN_KINASE_ATP"/>
    <property type="match status" value="1"/>
</dbReference>
<dbReference type="CDD" id="cd23616">
    <property type="entry name" value="TFP_LU_ECD_AMHR2"/>
    <property type="match status" value="1"/>
</dbReference>
<keyword evidence="9" id="KW-0418">Kinase</keyword>
<keyword evidence="12" id="KW-0472">Membrane</keyword>
<keyword evidence="7 15" id="KW-0732">Signal</keyword>
<dbReference type="PROSITE" id="PS50011">
    <property type="entry name" value="PROTEIN_KINASE_DOM"/>
    <property type="match status" value="1"/>
</dbReference>
<keyword evidence="8 14" id="KW-0547">Nucleotide-binding</keyword>
<comment type="similarity">
    <text evidence="2">Belongs to the protein kinase superfamily. TKL Ser/Thr protein kinase family. TGFB receptor subfamily.</text>
</comment>
<evidence type="ECO:0000256" key="7">
    <source>
        <dbReference type="ARBA" id="ARBA00022729"/>
    </source>
</evidence>
<organism evidence="17 18">
    <name type="scientific">Sphaeramia orbicularis</name>
    <name type="common">orbiculate cardinalfish</name>
    <dbReference type="NCBI Taxonomy" id="375764"/>
    <lineage>
        <taxon>Eukaryota</taxon>
        <taxon>Metazoa</taxon>
        <taxon>Chordata</taxon>
        <taxon>Craniata</taxon>
        <taxon>Vertebrata</taxon>
        <taxon>Euteleostomi</taxon>
        <taxon>Actinopterygii</taxon>
        <taxon>Neopterygii</taxon>
        <taxon>Teleostei</taxon>
        <taxon>Neoteleostei</taxon>
        <taxon>Acanthomorphata</taxon>
        <taxon>Gobiaria</taxon>
        <taxon>Kurtiformes</taxon>
        <taxon>Apogonoidei</taxon>
        <taxon>Apogonidae</taxon>
        <taxon>Apogoninae</taxon>
        <taxon>Sphaeramia</taxon>
    </lineage>
</organism>
<dbReference type="Gene3D" id="1.10.510.10">
    <property type="entry name" value="Transferase(Phosphotransferase) domain 1"/>
    <property type="match status" value="1"/>
</dbReference>
<dbReference type="GO" id="GO:0005886">
    <property type="term" value="C:plasma membrane"/>
    <property type="evidence" value="ECO:0007669"/>
    <property type="project" value="TreeGrafter"/>
</dbReference>
<dbReference type="InterPro" id="IPR000719">
    <property type="entry name" value="Prot_kinase_dom"/>
</dbReference>
<dbReference type="InterPro" id="IPR017441">
    <property type="entry name" value="Protein_kinase_ATP_BS"/>
</dbReference>
<evidence type="ECO:0000256" key="8">
    <source>
        <dbReference type="ARBA" id="ARBA00022741"/>
    </source>
</evidence>
<sequence>WVKCCLSLAEFIFISISSQSLLQKRQCLFHVKTQNDKYRTAGNVSGSVQFCEKTDCCVGYFLINGSQPEVDLLACDMAEKSCPDSTCKAQIRFSNHLIKCVCNTDLCNSNITWSVEPAQSEFTYTYSVGNIMISQWISHVTHMAAIVNLQGGKKKDPQTSFHSVAPLCSCLMTKTPDIDVANVELQQIVGEGYYATVWQGKYQGNKVAVKVFPAAWKQKFANEKVVYELPLMNHAGIVNFLGSGRKSDGSSWLIVLQFAEYGSLHSFLGNHTSSWMLSLTLCQSLSQGLAYLHSDLHRHDVHKPPVAHRDLSSANVLVRADGTCALSDFGCSTVLRSCLGHHCRQNHTRNTEVHPQVGTPRYMAPEILDGSVNLKSSLCLIQGDVYALGLLMWEIWMRCSDLFNGETVPQHLLPYESELEANVTLENLILYVFYMDKRPSIPKLWELQPQGSELQKLLTDCWDYDPDARLTAQCVADRLGSFQSYCSL</sequence>
<dbReference type="GO" id="GO:0030509">
    <property type="term" value="P:BMP signaling pathway"/>
    <property type="evidence" value="ECO:0007669"/>
    <property type="project" value="TreeGrafter"/>
</dbReference>
<evidence type="ECO:0000256" key="10">
    <source>
        <dbReference type="ARBA" id="ARBA00022840"/>
    </source>
</evidence>
<dbReference type="InterPro" id="IPR001245">
    <property type="entry name" value="Ser-Thr/Tyr_kinase_cat_dom"/>
</dbReference>
<dbReference type="EC" id="2.7.11.30" evidence="3"/>
<dbReference type="Proteomes" id="UP000472271">
    <property type="component" value="Chromosome 5"/>
</dbReference>